<evidence type="ECO:0000259" key="2">
    <source>
        <dbReference type="Pfam" id="PF02563"/>
    </source>
</evidence>
<proteinExistence type="predicted"/>
<comment type="caution">
    <text evidence="4">The sequence shown here is derived from an EMBL/GenBank/DDBJ whole genome shotgun (WGS) entry which is preliminary data.</text>
</comment>
<dbReference type="InterPro" id="IPR049712">
    <property type="entry name" value="Poly_export"/>
</dbReference>
<sequence length="953" mass="105037">MHTTSHYPVSRGLCWLLLLTFALLPAKVAANDPRIGVLWPEDVQRQNAVKAASQGLDEPLAEPAVAINQPNPLTLLPDMPSELEKAVSETLEPITLEEQIQQQVVQSELSQFGYDIFAVTPTTFAPVEGIPVPPDYIIGPGDTFVLQIYGPSDVEYRLVVTREGRLLIPEIGDIQVAGLTFEEAKLTLQQTITKMRIGVKTVITLADLHTIQILMVGDVSRPGMYTVSGLSSLLNTLITTGGVKRTGSLRDIQVRRHNQVVARMDIYNVLLRGMDEDNIYLRQGDVIFVPPIGPTVSIAGEVHRPAIYELKAEQTVADIVALTGGLLPTADIAKSHIERITADAQRTLLTIGKQDAMATLPVRNGDVVRVFPALKRMADVVVLSGHVMHPGGYQWRPGMRVSSVINNVSMLRHSTDFTVAMIQREDRKTKRISVRYFALGDALSKPGSQQDMPLEPRDQLVIFDTQSARQKLVQPTLTKITRQQSGSQLASTFELKGHIDHPGTYPLEHDKRLLDLVKAGGGLRPGTDMQYSLLVRTDPVSKHIGFIRLNLQKAQADEQGDHNPLLQPGDKLYLFGSQTNRAALIADDVAQLRAQTRYGELSPVVTLSGEVVHAGVYPVTPGMRLKDLIAAGGGMTERAFGEFATLSRQALLASQQTTTDTLNISLAGPDQYGLDSNMIVHPYDHLTLRVKPDWVSQPKLVRIEGEVAYPGEYRVGKYDTLCSVVQRAGGFTEHAYLFGAVFLRDSVKQKEQQALDKLFEQLDDLLVDVHLSPGYQKDQKLPVNKGATDILKVMQGLDRPQAVGRMVIDLESAVSRCDERHDIVLENGDRLIVPTLQDEVSVVGQVYQPSSHHFRSDRAAFDYVNLSGGTKQFAAIEHIYIVQANGEVMSVRSSQSSWTWLGKPKNLTVTPGATIYVPLDVDRINGREFSESWAELIYKMAISAAGLKFILND</sequence>
<dbReference type="EMBL" id="MJIC01000015">
    <property type="protein sequence ID" value="OFI33066.1"/>
    <property type="molecule type" value="Genomic_DNA"/>
</dbReference>
<evidence type="ECO:0008006" key="6">
    <source>
        <dbReference type="Google" id="ProtNLM"/>
    </source>
</evidence>
<keyword evidence="1" id="KW-0732">Signal</keyword>
<dbReference type="InterPro" id="IPR003715">
    <property type="entry name" value="Poly_export_N"/>
</dbReference>
<feature type="domain" description="Soluble ligand binding" evidence="3">
    <location>
        <begin position="495"/>
        <end position="528"/>
    </location>
</feature>
<feature type="domain" description="Polysaccharide export protein N-terminal" evidence="2">
    <location>
        <begin position="131"/>
        <end position="195"/>
    </location>
</feature>
<evidence type="ECO:0000256" key="1">
    <source>
        <dbReference type="ARBA" id="ARBA00022729"/>
    </source>
</evidence>
<accession>A0A1E8FBA6</accession>
<dbReference type="GO" id="GO:0015159">
    <property type="term" value="F:polysaccharide transmembrane transporter activity"/>
    <property type="evidence" value="ECO:0007669"/>
    <property type="project" value="InterPro"/>
</dbReference>
<keyword evidence="5" id="KW-1185">Reference proteome</keyword>
<feature type="domain" description="Soluble ligand binding" evidence="3">
    <location>
        <begin position="216"/>
        <end position="257"/>
    </location>
</feature>
<organism evidence="4 5">
    <name type="scientific">Alteromonas lipolytica</name>
    <dbReference type="NCBI Taxonomy" id="1856405"/>
    <lineage>
        <taxon>Bacteria</taxon>
        <taxon>Pseudomonadati</taxon>
        <taxon>Pseudomonadota</taxon>
        <taxon>Gammaproteobacteria</taxon>
        <taxon>Alteromonadales</taxon>
        <taxon>Alteromonadaceae</taxon>
        <taxon>Alteromonas/Salinimonas group</taxon>
        <taxon>Alteromonas</taxon>
    </lineage>
</organism>
<dbReference type="OrthoDB" id="9808948at2"/>
<gene>
    <name evidence="4" type="ORF">BFC17_02000</name>
</gene>
<reference evidence="4 5" key="1">
    <citation type="submission" date="2016-09" db="EMBL/GenBank/DDBJ databases">
        <title>Alteromonas lipolytica, a new species isolated from sea water.</title>
        <authorList>
            <person name="Wu Y.-H."/>
            <person name="Cheng H."/>
            <person name="Xu X.-W."/>
        </authorList>
    </citation>
    <scope>NUCLEOTIDE SEQUENCE [LARGE SCALE GENOMIC DNA]</scope>
    <source>
        <strain evidence="4 5">JW12</strain>
    </source>
</reference>
<dbReference type="InterPro" id="IPR019554">
    <property type="entry name" value="Soluble_ligand-bd"/>
</dbReference>
<dbReference type="PANTHER" id="PTHR33619">
    <property type="entry name" value="POLYSACCHARIDE EXPORT PROTEIN GFCE-RELATED"/>
    <property type="match status" value="1"/>
</dbReference>
<feature type="domain" description="Soluble ligand binding" evidence="3">
    <location>
        <begin position="604"/>
        <end position="639"/>
    </location>
</feature>
<feature type="domain" description="Soluble ligand binding" evidence="3">
    <location>
        <begin position="296"/>
        <end position="342"/>
    </location>
</feature>
<dbReference type="PANTHER" id="PTHR33619:SF3">
    <property type="entry name" value="POLYSACCHARIDE EXPORT PROTEIN GFCE-RELATED"/>
    <property type="match status" value="1"/>
</dbReference>
<name>A0A1E8FBA6_9ALTE</name>
<dbReference type="Pfam" id="PF02563">
    <property type="entry name" value="Poly_export"/>
    <property type="match status" value="1"/>
</dbReference>
<dbReference type="Proteomes" id="UP000176037">
    <property type="component" value="Unassembled WGS sequence"/>
</dbReference>
<evidence type="ECO:0000259" key="3">
    <source>
        <dbReference type="Pfam" id="PF10531"/>
    </source>
</evidence>
<dbReference type="Gene3D" id="3.10.560.10">
    <property type="entry name" value="Outer membrane lipoprotein wza domain like"/>
    <property type="match status" value="7"/>
</dbReference>
<dbReference type="RefSeq" id="WP_070177443.1">
    <property type="nucleotide sequence ID" value="NZ_BMJR01000002.1"/>
</dbReference>
<dbReference type="Pfam" id="PF10531">
    <property type="entry name" value="SLBB"/>
    <property type="match status" value="5"/>
</dbReference>
<evidence type="ECO:0000313" key="4">
    <source>
        <dbReference type="EMBL" id="OFI33066.1"/>
    </source>
</evidence>
<protein>
    <recommendedName>
        <fullName evidence="6">Sugar transporter</fullName>
    </recommendedName>
</protein>
<feature type="domain" description="Soluble ligand binding" evidence="3">
    <location>
        <begin position="701"/>
        <end position="736"/>
    </location>
</feature>
<dbReference type="AlphaFoldDB" id="A0A1E8FBA6"/>
<evidence type="ECO:0000313" key="5">
    <source>
        <dbReference type="Proteomes" id="UP000176037"/>
    </source>
</evidence>
<dbReference type="STRING" id="1856405.BFC17_02000"/>